<evidence type="ECO:0000313" key="3">
    <source>
        <dbReference type="Proteomes" id="UP000239899"/>
    </source>
</evidence>
<accession>A0A2P6TQS5</accession>
<comment type="caution">
    <text evidence="2">The sequence shown here is derived from an EMBL/GenBank/DDBJ whole genome shotgun (WGS) entry which is preliminary data.</text>
</comment>
<dbReference type="EMBL" id="LHPG02000009">
    <property type="protein sequence ID" value="PRW56352.1"/>
    <property type="molecule type" value="Genomic_DNA"/>
</dbReference>
<name>A0A2P6TQS5_CHLSO</name>
<keyword evidence="1" id="KW-0472">Membrane</keyword>
<gene>
    <name evidence="2" type="ORF">C2E21_5308</name>
</gene>
<keyword evidence="3" id="KW-1185">Reference proteome</keyword>
<organism evidence="2 3">
    <name type="scientific">Chlorella sorokiniana</name>
    <name type="common">Freshwater green alga</name>
    <dbReference type="NCBI Taxonomy" id="3076"/>
    <lineage>
        <taxon>Eukaryota</taxon>
        <taxon>Viridiplantae</taxon>
        <taxon>Chlorophyta</taxon>
        <taxon>core chlorophytes</taxon>
        <taxon>Trebouxiophyceae</taxon>
        <taxon>Chlorellales</taxon>
        <taxon>Chlorellaceae</taxon>
        <taxon>Chlorella clade</taxon>
        <taxon>Chlorella</taxon>
    </lineage>
</organism>
<reference evidence="2 3" key="1">
    <citation type="journal article" date="2018" name="Plant J.">
        <title>Genome sequences of Chlorella sorokiniana UTEX 1602 and Micractinium conductrix SAG 241.80: implications to maltose excretion by a green alga.</title>
        <authorList>
            <person name="Arriola M.B."/>
            <person name="Velmurugan N."/>
            <person name="Zhang Y."/>
            <person name="Plunkett M.H."/>
            <person name="Hondzo H."/>
            <person name="Barney B.M."/>
        </authorList>
    </citation>
    <scope>NUCLEOTIDE SEQUENCE [LARGE SCALE GENOMIC DNA]</scope>
    <source>
        <strain evidence="3">UTEX 1602</strain>
    </source>
</reference>
<protein>
    <submittedName>
        <fullName evidence="2">Uncharacterized protein</fullName>
    </submittedName>
</protein>
<dbReference type="Proteomes" id="UP000239899">
    <property type="component" value="Unassembled WGS sequence"/>
</dbReference>
<dbReference type="OrthoDB" id="513013at2759"/>
<keyword evidence="1" id="KW-1133">Transmembrane helix</keyword>
<evidence type="ECO:0000313" key="2">
    <source>
        <dbReference type="EMBL" id="PRW56352.1"/>
    </source>
</evidence>
<evidence type="ECO:0000256" key="1">
    <source>
        <dbReference type="SAM" id="Phobius"/>
    </source>
</evidence>
<proteinExistence type="predicted"/>
<sequence length="125" mass="12806">MRPSPLLTAVGASAGTFVVLGGTTAIVSGVALSVAKRVVRARRNAAATSCAQCTGSGFLPCQICMGHGVLRCRAPVRRSQLARKLRPQAEAAAAPPVQCSCPGCGTTRLQRCLNCLGEGRVCLPS</sequence>
<dbReference type="AlphaFoldDB" id="A0A2P6TQS5"/>
<feature type="transmembrane region" description="Helical" evidence="1">
    <location>
        <begin position="6"/>
        <end position="34"/>
    </location>
</feature>
<keyword evidence="1" id="KW-0812">Transmembrane</keyword>